<evidence type="ECO:0000313" key="3">
    <source>
        <dbReference type="EMBL" id="MCP9563254.1"/>
    </source>
</evidence>
<accession>A0AA91TJQ6</accession>
<dbReference type="InterPro" id="IPR028921">
    <property type="entry name" value="NTF2_fold_dom"/>
</dbReference>
<keyword evidence="1" id="KW-1133">Transmembrane helix</keyword>
<dbReference type="AlphaFoldDB" id="A0AA91TJQ6"/>
<evidence type="ECO:0000313" key="7">
    <source>
        <dbReference type="Proteomes" id="UP000420635"/>
    </source>
</evidence>
<dbReference type="EMBL" id="NMPZ01000010">
    <property type="protein sequence ID" value="OXL43983.1"/>
    <property type="molecule type" value="Genomic_DNA"/>
</dbReference>
<comment type="caution">
    <text evidence="5">The sequence shown here is derived from an EMBL/GenBank/DDBJ whole genome shotgun (WGS) entry which is preliminary data.</text>
</comment>
<reference evidence="7" key="2">
    <citation type="submission" date="2019-09" db="EMBL/GenBank/DDBJ databases">
        <title>Distinct polysaccharide growth profiles of human intestinal Prevotella copri isolates.</title>
        <authorList>
            <person name="Fehlner-Peach H."/>
            <person name="Magnabosco C."/>
            <person name="Raghavan V."/>
            <person name="Scher J.U."/>
            <person name="Tett A."/>
            <person name="Cox L.M."/>
            <person name="Gottsegen C."/>
            <person name="Watters A."/>
            <person name="Wiltshire- Gordon J.D."/>
            <person name="Segata N."/>
            <person name="Bonneau R."/>
            <person name="Littman D.R."/>
        </authorList>
    </citation>
    <scope>NUCLEOTIDE SEQUENCE [LARGE SCALE GENOMIC DNA]</scope>
    <source>
        <strain evidence="7">iP54</strain>
    </source>
</reference>
<evidence type="ECO:0000313" key="6">
    <source>
        <dbReference type="Proteomes" id="UP000215155"/>
    </source>
</evidence>
<organism evidence="5 6">
    <name type="scientific">Segatella copri</name>
    <dbReference type="NCBI Taxonomy" id="165179"/>
    <lineage>
        <taxon>Bacteria</taxon>
        <taxon>Pseudomonadati</taxon>
        <taxon>Bacteroidota</taxon>
        <taxon>Bacteroidia</taxon>
        <taxon>Bacteroidales</taxon>
        <taxon>Prevotellaceae</taxon>
        <taxon>Segatella</taxon>
    </lineage>
</organism>
<gene>
    <name evidence="5" type="ORF">CFT61_07615</name>
    <name evidence="4" type="ORF">F7D59_11175</name>
    <name evidence="3" type="ORF">NNC64_01510</name>
</gene>
<dbReference type="Pfam" id="PF15631">
    <property type="entry name" value="Imm-NTF2-2"/>
    <property type="match status" value="1"/>
</dbReference>
<reference evidence="3" key="3">
    <citation type="submission" date="2022-07" db="EMBL/GenBank/DDBJ databases">
        <title>Prevotella copri.</title>
        <authorList>
            <person name="Yang C."/>
        </authorList>
    </citation>
    <scope>NUCLEOTIDE SEQUENCE</scope>
    <source>
        <strain evidence="3">HF2107</strain>
    </source>
</reference>
<evidence type="ECO:0000313" key="4">
    <source>
        <dbReference type="EMBL" id="MQN90388.1"/>
    </source>
</evidence>
<dbReference type="Proteomes" id="UP000215155">
    <property type="component" value="Unassembled WGS sequence"/>
</dbReference>
<evidence type="ECO:0000256" key="1">
    <source>
        <dbReference type="SAM" id="Phobius"/>
    </source>
</evidence>
<evidence type="ECO:0000259" key="2">
    <source>
        <dbReference type="Pfam" id="PF15631"/>
    </source>
</evidence>
<name>A0AA91TJQ6_9BACT</name>
<dbReference type="RefSeq" id="WP_089543860.1">
    <property type="nucleotide sequence ID" value="NZ_DAWCZU010000009.1"/>
</dbReference>
<reference evidence="4" key="4">
    <citation type="submission" date="2022-12" db="EMBL/GenBank/DDBJ databases">
        <title>Distinct polysaccharide growth profiles of human intestinal Prevotella copri isolates.</title>
        <authorList>
            <person name="Fehlner-Peach H."/>
            <person name="Magnabosco C."/>
            <person name="Raghavan V."/>
            <person name="Scher J.U."/>
            <person name="Tett A."/>
            <person name="Cox L.M."/>
            <person name="Gottsegen C."/>
            <person name="Watters A."/>
            <person name="Wiltshire- Gordon J.D."/>
            <person name="Segata N."/>
            <person name="Bonneau R."/>
            <person name="Littman D.R."/>
        </authorList>
    </citation>
    <scope>NUCLEOTIDE SEQUENCE</scope>
    <source>
        <strain evidence="4">IP54</strain>
    </source>
</reference>
<dbReference type="EMBL" id="VZBQ01000121">
    <property type="protein sequence ID" value="MQN90388.1"/>
    <property type="molecule type" value="Genomic_DNA"/>
</dbReference>
<keyword evidence="1" id="KW-0812">Transmembrane</keyword>
<proteinExistence type="predicted"/>
<sequence length="142" mass="16132">MTKSNIIWGLIFGFLSSVTYFHFVSNDSVYQSEKLFKYVGFVDYSEDVISHEQLMKLIEENYQRIPKCNYGVAIVKTPETAANIGLSILSSKFGEEFVDAQKPFRVYLLNGKVWMLQGNVADNKGSVILIQKFDGTILSIKK</sequence>
<reference evidence="5 6" key="1">
    <citation type="submission" date="2017-07" db="EMBL/GenBank/DDBJ databases">
        <title>Draft genome sequence of Prevotella copri isolated from the gut of healthy adult Indian.</title>
        <authorList>
            <person name="Das B."/>
            <person name="Bag S."/>
            <person name="Ghosh T.S."/>
        </authorList>
    </citation>
    <scope>NUCLEOTIDE SEQUENCE [LARGE SCALE GENOMIC DNA]</scope>
    <source>
        <strain evidence="5 6">Indica</strain>
    </source>
</reference>
<evidence type="ECO:0000313" key="5">
    <source>
        <dbReference type="EMBL" id="OXL43983.1"/>
    </source>
</evidence>
<feature type="domain" description="NTF2 fold" evidence="2">
    <location>
        <begin position="81"/>
        <end position="140"/>
    </location>
</feature>
<dbReference type="EMBL" id="JANDWZ010000002">
    <property type="protein sequence ID" value="MCP9563254.1"/>
    <property type="molecule type" value="Genomic_DNA"/>
</dbReference>
<keyword evidence="1" id="KW-0472">Membrane</keyword>
<dbReference type="Proteomes" id="UP001205531">
    <property type="component" value="Unassembled WGS sequence"/>
</dbReference>
<protein>
    <submittedName>
        <fullName evidence="3">YbbC/YhhH family protein</fullName>
    </submittedName>
</protein>
<dbReference type="Proteomes" id="UP000420635">
    <property type="component" value="Unassembled WGS sequence"/>
</dbReference>
<feature type="transmembrane region" description="Helical" evidence="1">
    <location>
        <begin position="6"/>
        <end position="24"/>
    </location>
</feature>